<dbReference type="OrthoDB" id="9813383at2"/>
<keyword evidence="2" id="KW-0315">Glutamine amidotransferase</keyword>
<dbReference type="RefSeq" id="WP_045956659.1">
    <property type="nucleotide sequence ID" value="NZ_JXXV01000028.1"/>
</dbReference>
<evidence type="ECO:0000259" key="1">
    <source>
        <dbReference type="Pfam" id="PF00117"/>
    </source>
</evidence>
<dbReference type="EMBL" id="JXXV01000028">
    <property type="protein sequence ID" value="KJY81776.1"/>
    <property type="molecule type" value="Genomic_DNA"/>
</dbReference>
<dbReference type="InterPro" id="IPR029062">
    <property type="entry name" value="Class_I_gatase-like"/>
</dbReference>
<accession>A0A0F4NI86</accession>
<dbReference type="AlphaFoldDB" id="A0A0F4NI86"/>
<name>A0A0F4NI86_9VIBR</name>
<dbReference type="InterPro" id="IPR017926">
    <property type="entry name" value="GATASE"/>
</dbReference>
<feature type="domain" description="Glutamine amidotransferase" evidence="1">
    <location>
        <begin position="54"/>
        <end position="191"/>
    </location>
</feature>
<protein>
    <submittedName>
        <fullName evidence="2">Glutamine amidotransferase</fullName>
    </submittedName>
</protein>
<dbReference type="Gene3D" id="3.40.50.880">
    <property type="match status" value="1"/>
</dbReference>
<evidence type="ECO:0000313" key="3">
    <source>
        <dbReference type="Proteomes" id="UP000033673"/>
    </source>
</evidence>
<dbReference type="STRING" id="579748.TW81_15570"/>
<dbReference type="GO" id="GO:0005829">
    <property type="term" value="C:cytosol"/>
    <property type="evidence" value="ECO:0007669"/>
    <property type="project" value="TreeGrafter"/>
</dbReference>
<dbReference type="SUPFAM" id="SSF52317">
    <property type="entry name" value="Class I glutamine amidotransferase-like"/>
    <property type="match status" value="1"/>
</dbReference>
<organism evidence="2 3">
    <name type="scientific">Vibrio galatheae</name>
    <dbReference type="NCBI Taxonomy" id="579748"/>
    <lineage>
        <taxon>Bacteria</taxon>
        <taxon>Pseudomonadati</taxon>
        <taxon>Pseudomonadota</taxon>
        <taxon>Gammaproteobacteria</taxon>
        <taxon>Vibrionales</taxon>
        <taxon>Vibrionaceae</taxon>
        <taxon>Vibrio</taxon>
    </lineage>
</organism>
<dbReference type="InterPro" id="IPR044992">
    <property type="entry name" value="ChyE-like"/>
</dbReference>
<proteinExistence type="predicted"/>
<sequence length="238" mass="26216">MKKLLIVNVGSAPESQLTQFGDFEQWAKQAIGETALNIAFHDGINKPLPQPNTLAGVIIMGSLSMVTEEKDWMKRLANEVVQLAESNIPTLGICFGHQLIGYAFGGQVDYNPNGLEVGTIEICRLESSNDDPLLASLPHQFKAQVVHYQSVITLPSQAVRLAESNLDCHHAFRVGDCTWGVQFHPEFTPAIMQDVLEGFKETLGATPMDDKKHHVAHTPDAQQILVNFAQLCVERTSE</sequence>
<comment type="caution">
    <text evidence="2">The sequence shown here is derived from an EMBL/GenBank/DDBJ whole genome shotgun (WGS) entry which is preliminary data.</text>
</comment>
<dbReference type="GO" id="GO:0016740">
    <property type="term" value="F:transferase activity"/>
    <property type="evidence" value="ECO:0007669"/>
    <property type="project" value="UniProtKB-KW"/>
</dbReference>
<gene>
    <name evidence="2" type="ORF">TW81_15570</name>
</gene>
<reference evidence="2 3" key="1">
    <citation type="journal article" date="2015" name="BMC Genomics">
        <title>Genome mining reveals unlocked bioactive potential of marine Gram-negative bacteria.</title>
        <authorList>
            <person name="Machado H."/>
            <person name="Sonnenschein E.C."/>
            <person name="Melchiorsen J."/>
            <person name="Gram L."/>
        </authorList>
    </citation>
    <scope>NUCLEOTIDE SEQUENCE [LARGE SCALE GENOMIC DNA]</scope>
    <source>
        <strain evidence="2 3">S2757</strain>
    </source>
</reference>
<dbReference type="PROSITE" id="PS51273">
    <property type="entry name" value="GATASE_TYPE_1"/>
    <property type="match status" value="1"/>
</dbReference>
<dbReference type="Proteomes" id="UP000033673">
    <property type="component" value="Unassembled WGS sequence"/>
</dbReference>
<dbReference type="PATRIC" id="fig|579748.3.peg.3215"/>
<dbReference type="CDD" id="cd01741">
    <property type="entry name" value="GATase1_1"/>
    <property type="match status" value="1"/>
</dbReference>
<keyword evidence="3" id="KW-1185">Reference proteome</keyword>
<dbReference type="PANTHER" id="PTHR42695:SF5">
    <property type="entry name" value="GLUTAMINE AMIDOTRANSFERASE YLR126C-RELATED"/>
    <property type="match status" value="1"/>
</dbReference>
<dbReference type="Pfam" id="PF00117">
    <property type="entry name" value="GATase"/>
    <property type="match status" value="1"/>
</dbReference>
<dbReference type="NCBIfam" id="NF006562">
    <property type="entry name" value="PRK09065.1"/>
    <property type="match status" value="1"/>
</dbReference>
<dbReference type="PANTHER" id="PTHR42695">
    <property type="entry name" value="GLUTAMINE AMIDOTRANSFERASE YLR126C-RELATED"/>
    <property type="match status" value="1"/>
</dbReference>
<evidence type="ECO:0000313" key="2">
    <source>
        <dbReference type="EMBL" id="KJY81776.1"/>
    </source>
</evidence>
<keyword evidence="2" id="KW-0808">Transferase</keyword>